<name>A0A6V7UFJ3_MELEN</name>
<dbReference type="EC" id="2.4.1.17" evidence="2"/>
<dbReference type="Gene3D" id="3.40.50.2000">
    <property type="entry name" value="Glycogen Phosphorylase B"/>
    <property type="match status" value="1"/>
</dbReference>
<organism evidence="6 7">
    <name type="scientific">Meloidogyne enterolobii</name>
    <name type="common">Root-knot nematode worm</name>
    <name type="synonym">Meloidogyne mayaguensis</name>
    <dbReference type="NCBI Taxonomy" id="390850"/>
    <lineage>
        <taxon>Eukaryota</taxon>
        <taxon>Metazoa</taxon>
        <taxon>Ecdysozoa</taxon>
        <taxon>Nematoda</taxon>
        <taxon>Chromadorea</taxon>
        <taxon>Rhabditida</taxon>
        <taxon>Tylenchina</taxon>
        <taxon>Tylenchomorpha</taxon>
        <taxon>Tylenchoidea</taxon>
        <taxon>Meloidogynidae</taxon>
        <taxon>Meloidogyninae</taxon>
        <taxon>Meloidogyne</taxon>
    </lineage>
</organism>
<dbReference type="PANTHER" id="PTHR48043">
    <property type="entry name" value="EG:EG0003.4 PROTEIN-RELATED"/>
    <property type="match status" value="1"/>
</dbReference>
<dbReference type="GO" id="GO:0015020">
    <property type="term" value="F:glucuronosyltransferase activity"/>
    <property type="evidence" value="ECO:0007669"/>
    <property type="project" value="UniProtKB-EC"/>
</dbReference>
<evidence type="ECO:0000256" key="5">
    <source>
        <dbReference type="ARBA" id="ARBA00047475"/>
    </source>
</evidence>
<accession>A0A6V7UFJ3</accession>
<dbReference type="Pfam" id="PF00201">
    <property type="entry name" value="UDPGT"/>
    <property type="match status" value="1"/>
</dbReference>
<dbReference type="SUPFAM" id="SSF53756">
    <property type="entry name" value="UDP-Glycosyltransferase/glycogen phosphorylase"/>
    <property type="match status" value="1"/>
</dbReference>
<evidence type="ECO:0000256" key="2">
    <source>
        <dbReference type="ARBA" id="ARBA00012544"/>
    </source>
</evidence>
<dbReference type="InterPro" id="IPR002213">
    <property type="entry name" value="UDP_glucos_trans"/>
</dbReference>
<dbReference type="Proteomes" id="UP000580250">
    <property type="component" value="Unassembled WGS sequence"/>
</dbReference>
<dbReference type="InterPro" id="IPR050271">
    <property type="entry name" value="UDP-glycosyltransferase"/>
</dbReference>
<keyword evidence="4" id="KW-0808">Transferase</keyword>
<gene>
    <name evidence="6" type="ORF">MENT_LOCUS11265</name>
</gene>
<evidence type="ECO:0000313" key="7">
    <source>
        <dbReference type="Proteomes" id="UP000580250"/>
    </source>
</evidence>
<dbReference type="EMBL" id="CAJEWN010000054">
    <property type="protein sequence ID" value="CAD2153818.1"/>
    <property type="molecule type" value="Genomic_DNA"/>
</dbReference>
<evidence type="ECO:0000313" key="6">
    <source>
        <dbReference type="EMBL" id="CAD2153818.1"/>
    </source>
</evidence>
<evidence type="ECO:0000256" key="3">
    <source>
        <dbReference type="ARBA" id="ARBA00022676"/>
    </source>
</evidence>
<dbReference type="PANTHER" id="PTHR48043:SF145">
    <property type="entry name" value="FI06409P-RELATED"/>
    <property type="match status" value="1"/>
</dbReference>
<dbReference type="OrthoDB" id="6280089at2759"/>
<comment type="caution">
    <text evidence="6">The sequence shown here is derived from an EMBL/GenBank/DDBJ whole genome shotgun (WGS) entry which is preliminary data.</text>
</comment>
<comment type="similarity">
    <text evidence="1">Belongs to the UDP-glycosyltransferase family.</text>
</comment>
<evidence type="ECO:0000256" key="4">
    <source>
        <dbReference type="ARBA" id="ARBA00022679"/>
    </source>
</evidence>
<keyword evidence="3" id="KW-0328">Glycosyltransferase</keyword>
<dbReference type="AlphaFoldDB" id="A0A6V7UFJ3"/>
<reference evidence="6 7" key="1">
    <citation type="submission" date="2020-08" db="EMBL/GenBank/DDBJ databases">
        <authorList>
            <person name="Koutsovoulos G."/>
            <person name="Danchin GJ E."/>
        </authorList>
    </citation>
    <scope>NUCLEOTIDE SEQUENCE [LARGE SCALE GENOMIC DNA]</scope>
</reference>
<evidence type="ECO:0000256" key="1">
    <source>
        <dbReference type="ARBA" id="ARBA00009995"/>
    </source>
</evidence>
<proteinExistence type="inferred from homology"/>
<comment type="catalytic activity">
    <reaction evidence="5">
        <text>glucuronate acceptor + UDP-alpha-D-glucuronate = acceptor beta-D-glucuronoside + UDP + H(+)</text>
        <dbReference type="Rhea" id="RHEA:21032"/>
        <dbReference type="ChEBI" id="CHEBI:15378"/>
        <dbReference type="ChEBI" id="CHEBI:58052"/>
        <dbReference type="ChEBI" id="CHEBI:58223"/>
        <dbReference type="ChEBI" id="CHEBI:132367"/>
        <dbReference type="ChEBI" id="CHEBI:132368"/>
        <dbReference type="EC" id="2.4.1.17"/>
    </reaction>
</comment>
<sequence>MNVEDIKFMMGVFIKYRNYYFKVRTGEECLPEKRGNLEVTNDLLPQQEILFDPITKLFISHCGQNSLTETIYAVVPLICIPNSGDQFYNSSLVEHLGIGIYVLLIIKDDQGKPIRDEEGYEKRNENFQNDFRNALNEMFNNLLVKFKFLL</sequence>
<protein>
    <recommendedName>
        <fullName evidence="2">glucuronosyltransferase</fullName>
        <ecNumber evidence="2">2.4.1.17</ecNumber>
    </recommendedName>
</protein>